<evidence type="ECO:0000259" key="12">
    <source>
        <dbReference type="PROSITE" id="PS50011"/>
    </source>
</evidence>
<feature type="domain" description="Protein kinase" evidence="12">
    <location>
        <begin position="30"/>
        <end position="324"/>
    </location>
</feature>
<comment type="catalytic activity">
    <reaction evidence="9">
        <text>L-threonyl-[protein] + ATP = O-phospho-L-threonyl-[protein] + ADP + H(+)</text>
        <dbReference type="Rhea" id="RHEA:46608"/>
        <dbReference type="Rhea" id="RHEA-COMP:11060"/>
        <dbReference type="Rhea" id="RHEA-COMP:11605"/>
        <dbReference type="ChEBI" id="CHEBI:15378"/>
        <dbReference type="ChEBI" id="CHEBI:30013"/>
        <dbReference type="ChEBI" id="CHEBI:30616"/>
        <dbReference type="ChEBI" id="CHEBI:61977"/>
        <dbReference type="ChEBI" id="CHEBI:456216"/>
        <dbReference type="EC" id="2.7.11.1"/>
    </reaction>
</comment>
<protein>
    <recommendedName>
        <fullName evidence="2">non-specific serine/threonine protein kinase</fullName>
        <ecNumber evidence="2">2.7.11.1</ecNumber>
    </recommendedName>
</protein>
<evidence type="ECO:0000256" key="3">
    <source>
        <dbReference type="ARBA" id="ARBA00022527"/>
    </source>
</evidence>
<dbReference type="Pfam" id="PF00069">
    <property type="entry name" value="Pkinase"/>
    <property type="match status" value="1"/>
</dbReference>
<proteinExistence type="inferred from homology"/>
<feature type="compositionally biased region" description="Acidic residues" evidence="11">
    <location>
        <begin position="378"/>
        <end position="388"/>
    </location>
</feature>
<evidence type="ECO:0000313" key="14">
    <source>
        <dbReference type="EMBL" id="KAL0484616.1"/>
    </source>
</evidence>
<dbReference type="InterPro" id="IPR000719">
    <property type="entry name" value="Prot_kinase_dom"/>
</dbReference>
<dbReference type="PANTHER" id="PTHR45637">
    <property type="entry name" value="FLIPPASE KINASE 1-RELATED"/>
    <property type="match status" value="1"/>
</dbReference>
<reference evidence="14 15" key="1">
    <citation type="submission" date="2024-03" db="EMBL/GenBank/DDBJ databases">
        <title>The Acrasis kona genome and developmental transcriptomes reveal deep origins of eukaryotic multicellular pathways.</title>
        <authorList>
            <person name="Sheikh S."/>
            <person name="Fu C.-J."/>
            <person name="Brown M.W."/>
            <person name="Baldauf S.L."/>
        </authorList>
    </citation>
    <scope>NUCLEOTIDE SEQUENCE [LARGE SCALE GENOMIC DNA]</scope>
    <source>
        <strain evidence="14 15">ATCC MYA-3509</strain>
    </source>
</reference>
<evidence type="ECO:0000259" key="13">
    <source>
        <dbReference type="PROSITE" id="PS51285"/>
    </source>
</evidence>
<keyword evidence="8" id="KW-0067">ATP-binding</keyword>
<dbReference type="PROSITE" id="PS51285">
    <property type="entry name" value="AGC_KINASE_CTER"/>
    <property type="match status" value="1"/>
</dbReference>
<evidence type="ECO:0000313" key="15">
    <source>
        <dbReference type="Proteomes" id="UP001431209"/>
    </source>
</evidence>
<feature type="region of interest" description="Disordered" evidence="11">
    <location>
        <begin position="367"/>
        <end position="388"/>
    </location>
</feature>
<evidence type="ECO:0000256" key="10">
    <source>
        <dbReference type="ARBA" id="ARBA00048679"/>
    </source>
</evidence>
<evidence type="ECO:0000256" key="9">
    <source>
        <dbReference type="ARBA" id="ARBA00047899"/>
    </source>
</evidence>
<dbReference type="InterPro" id="IPR000961">
    <property type="entry name" value="AGC-kinase_C"/>
</dbReference>
<dbReference type="GO" id="GO:0007010">
    <property type="term" value="P:cytoskeleton organization"/>
    <property type="evidence" value="ECO:0007669"/>
    <property type="project" value="UniProtKB-ARBA"/>
</dbReference>
<dbReference type="Proteomes" id="UP001431209">
    <property type="component" value="Unassembled WGS sequence"/>
</dbReference>
<evidence type="ECO:0000256" key="2">
    <source>
        <dbReference type="ARBA" id="ARBA00012513"/>
    </source>
</evidence>
<keyword evidence="7 14" id="KW-0418">Kinase</keyword>
<evidence type="ECO:0000256" key="5">
    <source>
        <dbReference type="ARBA" id="ARBA00022679"/>
    </source>
</evidence>
<dbReference type="EMBL" id="JAOPGA020001056">
    <property type="protein sequence ID" value="KAL0484616.1"/>
    <property type="molecule type" value="Genomic_DNA"/>
</dbReference>
<dbReference type="GO" id="GO:0005524">
    <property type="term" value="F:ATP binding"/>
    <property type="evidence" value="ECO:0007669"/>
    <property type="project" value="UniProtKB-KW"/>
</dbReference>
<name>A0AAW2Z4B2_9EUKA</name>
<keyword evidence="5" id="KW-0808">Transferase</keyword>
<dbReference type="SMART" id="SM00220">
    <property type="entry name" value="S_TKc"/>
    <property type="match status" value="1"/>
</dbReference>
<dbReference type="SUPFAM" id="SSF56112">
    <property type="entry name" value="Protein kinase-like (PK-like)"/>
    <property type="match status" value="1"/>
</dbReference>
<dbReference type="Gene3D" id="3.30.200.20">
    <property type="entry name" value="Phosphorylase Kinase, domain 1"/>
    <property type="match status" value="1"/>
</dbReference>
<evidence type="ECO:0000256" key="7">
    <source>
        <dbReference type="ARBA" id="ARBA00022777"/>
    </source>
</evidence>
<evidence type="ECO:0000256" key="8">
    <source>
        <dbReference type="ARBA" id="ARBA00022840"/>
    </source>
</evidence>
<organism evidence="14 15">
    <name type="scientific">Acrasis kona</name>
    <dbReference type="NCBI Taxonomy" id="1008807"/>
    <lineage>
        <taxon>Eukaryota</taxon>
        <taxon>Discoba</taxon>
        <taxon>Heterolobosea</taxon>
        <taxon>Tetramitia</taxon>
        <taxon>Eutetramitia</taxon>
        <taxon>Acrasidae</taxon>
        <taxon>Acrasis</taxon>
    </lineage>
</organism>
<sequence length="388" mass="45010">MASFSIPDDTYRFVDNSETIEYNSMDITDFDVLRQLGKGDVGIVNLVHLRGYPPNQQLYALKVLNNKDMIDRNKVHRCDTEKRILQITRHPFIVTMYATYVDERNNYLLLEYCPGGEFFRVLKTQPSKCISEASAKFYACEVLHVLEYLHEIGVVYRDLKPENILIHQSGHIRLTDFDLAKQLNEKNLDSRVKSHNKIIKFFKRDETEEKIYKEMNSFVGTAEYLAPEIIAGEGYSPNVDWWALGILIYEMLFVNTPFEGGDRDKIFDKISTFEKKELKIPESNAHGPISKACRDLISKLLRPDAHDRLGHKHGAADIKAHPFFKDVNFESLHQQKPPIQPQIKDIFDFRNFQNFPVNEQIDARKVLEESSKKKPASDNDDLLFDMES</sequence>
<accession>A0AAW2Z4B2</accession>
<comment type="caution">
    <text evidence="14">The sequence shown here is derived from an EMBL/GenBank/DDBJ whole genome shotgun (WGS) entry which is preliminary data.</text>
</comment>
<keyword evidence="15" id="KW-1185">Reference proteome</keyword>
<feature type="compositionally biased region" description="Basic and acidic residues" evidence="11">
    <location>
        <begin position="367"/>
        <end position="377"/>
    </location>
</feature>
<keyword evidence="4" id="KW-0597">Phosphoprotein</keyword>
<feature type="domain" description="AGC-kinase C-terminal" evidence="13">
    <location>
        <begin position="325"/>
        <end position="388"/>
    </location>
</feature>
<dbReference type="AlphaFoldDB" id="A0AAW2Z4B2"/>
<evidence type="ECO:0000256" key="4">
    <source>
        <dbReference type="ARBA" id="ARBA00022553"/>
    </source>
</evidence>
<evidence type="ECO:0000256" key="1">
    <source>
        <dbReference type="ARBA" id="ARBA00009903"/>
    </source>
</evidence>
<dbReference type="GO" id="GO:0004674">
    <property type="term" value="F:protein serine/threonine kinase activity"/>
    <property type="evidence" value="ECO:0007669"/>
    <property type="project" value="UniProtKB-KW"/>
</dbReference>
<comment type="catalytic activity">
    <reaction evidence="10">
        <text>L-seryl-[protein] + ATP = O-phospho-L-seryl-[protein] + ADP + H(+)</text>
        <dbReference type="Rhea" id="RHEA:17989"/>
        <dbReference type="Rhea" id="RHEA-COMP:9863"/>
        <dbReference type="Rhea" id="RHEA-COMP:11604"/>
        <dbReference type="ChEBI" id="CHEBI:15378"/>
        <dbReference type="ChEBI" id="CHEBI:29999"/>
        <dbReference type="ChEBI" id="CHEBI:30616"/>
        <dbReference type="ChEBI" id="CHEBI:83421"/>
        <dbReference type="ChEBI" id="CHEBI:456216"/>
        <dbReference type="EC" id="2.7.11.1"/>
    </reaction>
</comment>
<dbReference type="InterPro" id="IPR011009">
    <property type="entry name" value="Kinase-like_dom_sf"/>
</dbReference>
<gene>
    <name evidence="14" type="ORF">AKO1_003443</name>
</gene>
<dbReference type="InterPro" id="IPR008271">
    <property type="entry name" value="Ser/Thr_kinase_AS"/>
</dbReference>
<dbReference type="FunFam" id="1.10.510.10:FF:000024">
    <property type="entry name" value="Probable serine/threonine-protein kinase cot-1"/>
    <property type="match status" value="1"/>
</dbReference>
<dbReference type="EC" id="2.7.11.1" evidence="2"/>
<evidence type="ECO:0000256" key="11">
    <source>
        <dbReference type="SAM" id="MobiDB-lite"/>
    </source>
</evidence>
<dbReference type="PROSITE" id="PS00108">
    <property type="entry name" value="PROTEIN_KINASE_ST"/>
    <property type="match status" value="1"/>
</dbReference>
<dbReference type="PROSITE" id="PS50011">
    <property type="entry name" value="PROTEIN_KINASE_DOM"/>
    <property type="match status" value="1"/>
</dbReference>
<keyword evidence="3" id="KW-0723">Serine/threonine-protein kinase</keyword>
<dbReference type="Gene3D" id="1.10.510.10">
    <property type="entry name" value="Transferase(Phosphotransferase) domain 1"/>
    <property type="match status" value="1"/>
</dbReference>
<evidence type="ECO:0000256" key="6">
    <source>
        <dbReference type="ARBA" id="ARBA00022741"/>
    </source>
</evidence>
<keyword evidence="6" id="KW-0547">Nucleotide-binding</keyword>
<comment type="similarity">
    <text evidence="1">Belongs to the protein kinase superfamily. AGC Ser/Thr protein kinase family.</text>
</comment>